<dbReference type="NCBIfam" id="NF007297">
    <property type="entry name" value="PRK09775.1"/>
    <property type="match status" value="1"/>
</dbReference>
<evidence type="ECO:0000313" key="5">
    <source>
        <dbReference type="EMBL" id="ALJ29434.1"/>
    </source>
</evidence>
<dbReference type="Pfam" id="PF07804">
    <property type="entry name" value="HipA_C"/>
    <property type="match status" value="1"/>
</dbReference>
<dbReference type="Proteomes" id="UP000061010">
    <property type="component" value="Chromosome"/>
</dbReference>
<dbReference type="OrthoDB" id="8555656at2"/>
<keyword evidence="6" id="KW-1185">Reference proteome</keyword>
<dbReference type="PATRIC" id="fig|128780.6.peg.3123"/>
<evidence type="ECO:0000256" key="3">
    <source>
        <dbReference type="ARBA" id="ARBA00022777"/>
    </source>
</evidence>
<keyword evidence="3" id="KW-0418">Kinase</keyword>
<keyword evidence="2" id="KW-0808">Transferase</keyword>
<protein>
    <submittedName>
        <fullName evidence="5">Transcriptional regulator</fullName>
    </submittedName>
</protein>
<sequence length="465" mass="50249">MPRQTAATVADLLALLGDGDPVPAGVLVEQLGVSRPVLARLVAEAGERILRLGKARATHYAARATAGTSNAWPLFRMRADATLQELGTLHALRGDRFHFQPSGESPNLTRSVDAVSGYFPGLPWFLDDLRPQGFLGRTLAHRMGRQLGVPEDLTRWQVRDTLTAILHGGTGMGDLLLGQFAVERALAELDTPTDAVTPAQRAQRYPAWAREALAGEEIGSSPGGEQPKFTATVDTGRSRYAALVKFAPPDEGQAARRWAELLACEHLALNCLRDAGLDAAESELIQTDGHTFLEVRRFDRMPGTLGRRGFVSLLALDTAFIGEGPRDWGLAGEQLLAAHWIERGTADIMARLHWFGRFIGNSDMHLGNLGFHLPDTGPLPLCPAYDMLPMYLAPSRTGIVRPASPLPLAAPARGGQLPHIAWAADAALRFWQAVADSHHITSPELNQLAGENHAAVATFARRFAG</sequence>
<evidence type="ECO:0000256" key="1">
    <source>
        <dbReference type="ARBA" id="ARBA00010164"/>
    </source>
</evidence>
<evidence type="ECO:0000256" key="2">
    <source>
        <dbReference type="ARBA" id="ARBA00022679"/>
    </source>
</evidence>
<reference evidence="5 6" key="1">
    <citation type="journal article" date="2015" name="Genome Announc.">
        <title>Complete Genome Sequencing of Stenotrophomonas acidaminiphila ZAC14D2_NAIMI4_2, a Multidrug-Resistant Strain Isolated from Sediments of a Polluted River in Mexico, Uncovers New Antibiotic Resistance Genes and a Novel Class-II Lasso Peptide Biosynthesis Gene Cluster.</title>
        <authorList>
            <person name="Vinuesa P."/>
            <person name="Ochoa-Sanchez L.E."/>
        </authorList>
    </citation>
    <scope>NUCLEOTIDE SEQUENCE [LARGE SCALE GENOMIC DNA]</scope>
    <source>
        <strain evidence="5 6">ZAC14D2_NAIMI4_2</strain>
    </source>
</reference>
<dbReference type="GO" id="GO:0005829">
    <property type="term" value="C:cytosol"/>
    <property type="evidence" value="ECO:0007669"/>
    <property type="project" value="TreeGrafter"/>
</dbReference>
<dbReference type="EMBL" id="CP012900">
    <property type="protein sequence ID" value="ALJ29434.1"/>
    <property type="molecule type" value="Genomic_DNA"/>
</dbReference>
<dbReference type="GO" id="GO:0004674">
    <property type="term" value="F:protein serine/threonine kinase activity"/>
    <property type="evidence" value="ECO:0007669"/>
    <property type="project" value="TreeGrafter"/>
</dbReference>
<feature type="domain" description="HipA-like C-terminal" evidence="4">
    <location>
        <begin position="220"/>
        <end position="406"/>
    </location>
</feature>
<dbReference type="PANTHER" id="PTHR37419:SF8">
    <property type="entry name" value="TOXIN YJJJ"/>
    <property type="match status" value="1"/>
</dbReference>
<evidence type="ECO:0000259" key="4">
    <source>
        <dbReference type="Pfam" id="PF07804"/>
    </source>
</evidence>
<dbReference type="KEGG" id="sacz:AOT14_30860"/>
<organism evidence="5 6">
    <name type="scientific">Stenotrophomonas acidaminiphila</name>
    <dbReference type="NCBI Taxonomy" id="128780"/>
    <lineage>
        <taxon>Bacteria</taxon>
        <taxon>Pseudomonadati</taxon>
        <taxon>Pseudomonadota</taxon>
        <taxon>Gammaproteobacteria</taxon>
        <taxon>Lysobacterales</taxon>
        <taxon>Lysobacteraceae</taxon>
        <taxon>Stenotrophomonas</taxon>
    </lineage>
</organism>
<name>A0A0S1B2Y3_9GAMM</name>
<evidence type="ECO:0000313" key="6">
    <source>
        <dbReference type="Proteomes" id="UP000061010"/>
    </source>
</evidence>
<dbReference type="InterPro" id="IPR052028">
    <property type="entry name" value="HipA_Ser/Thr_kinase"/>
</dbReference>
<gene>
    <name evidence="5" type="ORF">AOT14_30860</name>
</gene>
<accession>A0A0S1B2Y3</accession>
<dbReference type="InterPro" id="IPR012893">
    <property type="entry name" value="HipA-like_C"/>
</dbReference>
<dbReference type="PANTHER" id="PTHR37419">
    <property type="entry name" value="SERINE/THREONINE-PROTEIN KINASE TOXIN HIPA"/>
    <property type="match status" value="1"/>
</dbReference>
<proteinExistence type="inferred from homology"/>
<comment type="similarity">
    <text evidence="1">Belongs to the HipA Ser/Thr kinase family.</text>
</comment>
<dbReference type="AlphaFoldDB" id="A0A0S1B2Y3"/>